<sequence>MIHPLRRQPFRSRRSVGLVGLFYSGKTVLLTSLIAHLRNHDPDRLPLDPSGSDDELTLLDELPPALCAERFDVDDHYNRLSVADWPAKTDRLSEYRAELVIGRKSWWTIDLSLVDLPGERLADMVIARHPTFEGWSDTVLGVFRKFAEFAEVARPYFDTLGRNLAEDDVLLAYRTLLATLHSRFMPFISPSSFVLDPEGVPIDARLGPSPPCSVAEAIRRKAERGTCGLSSSEQFAPLPADVRERAPELAAAFAQRYQRYRTQLVLPFARALARCDDLVVLVDVTVLLEGGHGMVNANRAFLEQVLSYVDPGLSPGRQLYAAAVSALSFGLTRLEHVRRVAFVATKADRVVRDDRDRLLDLLSRLTRPIIRPHLATKHLTVEHLIVAAVNSTWSEPGDPPDMLRYNTPRGEVKAPVSRLPDDWPDHFDPGRFRFPRPEPSLPRARIKVPPHINLDRLARFVLDKKTV</sequence>
<evidence type="ECO:0000313" key="2">
    <source>
        <dbReference type="Proteomes" id="UP000280296"/>
    </source>
</evidence>
<evidence type="ECO:0008006" key="3">
    <source>
        <dbReference type="Google" id="ProtNLM"/>
    </source>
</evidence>
<keyword evidence="2" id="KW-1185">Reference proteome</keyword>
<dbReference type="PANTHER" id="PTHR38605:SF1">
    <property type="entry name" value="ATPASE"/>
    <property type="match status" value="1"/>
</dbReference>
<proteinExistence type="predicted"/>
<dbReference type="Proteomes" id="UP000280296">
    <property type="component" value="Unassembled WGS sequence"/>
</dbReference>
<evidence type="ECO:0000313" key="1">
    <source>
        <dbReference type="EMBL" id="RUL83970.1"/>
    </source>
</evidence>
<dbReference type="OrthoDB" id="9777645at2"/>
<gene>
    <name evidence="1" type="ORF">TsocGM_21360</name>
</gene>
<dbReference type="AlphaFoldDB" id="A0A432MEN4"/>
<dbReference type="RefSeq" id="WP_126727493.1">
    <property type="nucleotide sequence ID" value="NZ_RYZH01000054.1"/>
</dbReference>
<dbReference type="PANTHER" id="PTHR38605">
    <property type="entry name" value="ATPASE-RELATED"/>
    <property type="match status" value="1"/>
</dbReference>
<reference evidence="1 2" key="1">
    <citation type="submission" date="2018-12" db="EMBL/GenBank/DDBJ databases">
        <authorList>
            <person name="Toschakov S.V."/>
        </authorList>
    </citation>
    <scope>NUCLEOTIDE SEQUENCE [LARGE SCALE GENOMIC DNA]</scope>
    <source>
        <strain evidence="1 2">GM2012</strain>
    </source>
</reference>
<dbReference type="Pfam" id="PF04317">
    <property type="entry name" value="DUF463"/>
    <property type="match status" value="2"/>
</dbReference>
<dbReference type="InterPro" id="IPR007413">
    <property type="entry name" value="YcjX-like"/>
</dbReference>
<comment type="caution">
    <text evidence="1">The sequence shown here is derived from an EMBL/GenBank/DDBJ whole genome shotgun (WGS) entry which is preliminary data.</text>
</comment>
<dbReference type="EMBL" id="RYZH01000054">
    <property type="protein sequence ID" value="RUL83970.1"/>
    <property type="molecule type" value="Genomic_DNA"/>
</dbReference>
<reference evidence="1 2" key="2">
    <citation type="submission" date="2019-01" db="EMBL/GenBank/DDBJ databases">
        <title>Tautonia sociabilis, a novel thermotolerant planctomycete of Isosphaeraceae family, isolated from a 4000 m deep subterranean habitat.</title>
        <authorList>
            <person name="Kovaleva O.L."/>
            <person name="Elcheninov A.G."/>
            <person name="Van Heerden E."/>
            <person name="Toshchakov S.V."/>
            <person name="Novikov A."/>
            <person name="Bonch-Osmolovskaya E.A."/>
            <person name="Kublanov I.V."/>
        </authorList>
    </citation>
    <scope>NUCLEOTIDE SEQUENCE [LARGE SCALE GENOMIC DNA]</scope>
    <source>
        <strain evidence="1 2">GM2012</strain>
    </source>
</reference>
<organism evidence="1 2">
    <name type="scientific">Tautonia sociabilis</name>
    <dbReference type="NCBI Taxonomy" id="2080755"/>
    <lineage>
        <taxon>Bacteria</taxon>
        <taxon>Pseudomonadati</taxon>
        <taxon>Planctomycetota</taxon>
        <taxon>Planctomycetia</taxon>
        <taxon>Isosphaerales</taxon>
        <taxon>Isosphaeraceae</taxon>
        <taxon>Tautonia</taxon>
    </lineage>
</organism>
<name>A0A432MEN4_9BACT</name>
<accession>A0A432MEN4</accession>
<protein>
    <recommendedName>
        <fullName evidence="3">YcjX family protein</fullName>
    </recommendedName>
</protein>